<name>A0A4R2GRW7_9ACTN</name>
<dbReference type="AlphaFoldDB" id="A0A4R2GRW7"/>
<protein>
    <submittedName>
        <fullName evidence="3">Short subunit dehydrogenase</fullName>
    </submittedName>
</protein>
<dbReference type="GO" id="GO:0016491">
    <property type="term" value="F:oxidoreductase activity"/>
    <property type="evidence" value="ECO:0007669"/>
    <property type="project" value="UniProtKB-KW"/>
</dbReference>
<dbReference type="Proteomes" id="UP000294508">
    <property type="component" value="Unassembled WGS sequence"/>
</dbReference>
<dbReference type="PANTHER" id="PTHR43669:SF3">
    <property type="entry name" value="ALCOHOL DEHYDROGENASE, PUTATIVE (AFU_ORTHOLOGUE AFUA_3G03445)-RELATED"/>
    <property type="match status" value="1"/>
</dbReference>
<keyword evidence="2" id="KW-0560">Oxidoreductase</keyword>
<dbReference type="OrthoDB" id="670853at2"/>
<evidence type="ECO:0000313" key="4">
    <source>
        <dbReference type="Proteomes" id="UP000294508"/>
    </source>
</evidence>
<dbReference type="PANTHER" id="PTHR43669">
    <property type="entry name" value="5-KETO-D-GLUCONATE 5-REDUCTASE"/>
    <property type="match status" value="1"/>
</dbReference>
<dbReference type="Pfam" id="PF00106">
    <property type="entry name" value="adh_short"/>
    <property type="match status" value="1"/>
</dbReference>
<organism evidence="3 4">
    <name type="scientific">Kribbella steppae</name>
    <dbReference type="NCBI Taxonomy" id="2512223"/>
    <lineage>
        <taxon>Bacteria</taxon>
        <taxon>Bacillati</taxon>
        <taxon>Actinomycetota</taxon>
        <taxon>Actinomycetes</taxon>
        <taxon>Propionibacteriales</taxon>
        <taxon>Kribbellaceae</taxon>
        <taxon>Kribbella</taxon>
    </lineage>
</organism>
<gene>
    <name evidence="3" type="ORF">EV652_12835</name>
</gene>
<reference evidence="3 4" key="1">
    <citation type="journal article" date="2015" name="Stand. Genomic Sci.">
        <title>Genomic Encyclopedia of Bacterial and Archaeal Type Strains, Phase III: the genomes of soil and plant-associated and newly described type strains.</title>
        <authorList>
            <person name="Whitman W.B."/>
            <person name="Woyke T."/>
            <person name="Klenk H.P."/>
            <person name="Zhou Y."/>
            <person name="Lilburn T.G."/>
            <person name="Beck B.J."/>
            <person name="De Vos P."/>
            <person name="Vandamme P."/>
            <person name="Eisen J.A."/>
            <person name="Garrity G."/>
            <person name="Hugenholtz P."/>
            <person name="Kyrpides N.C."/>
        </authorList>
    </citation>
    <scope>NUCLEOTIDE SEQUENCE [LARGE SCALE GENOMIC DNA]</scope>
    <source>
        <strain evidence="3 4">VKM Ac-2572</strain>
    </source>
</reference>
<accession>A0A4R2GRW7</accession>
<dbReference type="InterPro" id="IPR002347">
    <property type="entry name" value="SDR_fam"/>
</dbReference>
<evidence type="ECO:0000256" key="1">
    <source>
        <dbReference type="ARBA" id="ARBA00006484"/>
    </source>
</evidence>
<comment type="caution">
    <text evidence="3">The sequence shown here is derived from an EMBL/GenBank/DDBJ whole genome shotgun (WGS) entry which is preliminary data.</text>
</comment>
<dbReference type="Gene3D" id="3.40.50.720">
    <property type="entry name" value="NAD(P)-binding Rossmann-like Domain"/>
    <property type="match status" value="1"/>
</dbReference>
<evidence type="ECO:0000313" key="3">
    <source>
        <dbReference type="EMBL" id="TCO12864.1"/>
    </source>
</evidence>
<evidence type="ECO:0000256" key="2">
    <source>
        <dbReference type="ARBA" id="ARBA00023002"/>
    </source>
</evidence>
<dbReference type="InterPro" id="IPR036291">
    <property type="entry name" value="NAD(P)-bd_dom_sf"/>
</dbReference>
<proteinExistence type="inferred from homology"/>
<sequence length="98" mass="9901">MLLENKVAVIYGGGGAVGGAVARAFAREGARLFLAGRTPGPLEAVANDVSIAGGSVEVGRVDVLDADAVERHAARIVEEAGRLDVSFNLIGYGDPAAP</sequence>
<dbReference type="SUPFAM" id="SSF51735">
    <property type="entry name" value="NAD(P)-binding Rossmann-fold domains"/>
    <property type="match status" value="1"/>
</dbReference>
<comment type="similarity">
    <text evidence="1">Belongs to the short-chain dehydrogenases/reductases (SDR) family.</text>
</comment>
<dbReference type="EMBL" id="SLWN01000028">
    <property type="protein sequence ID" value="TCO12864.1"/>
    <property type="molecule type" value="Genomic_DNA"/>
</dbReference>
<keyword evidence="4" id="KW-1185">Reference proteome</keyword>